<name>A0A5A9PSW4_9TELE</name>
<protein>
    <submittedName>
        <fullName evidence="1">Uncharacterized protein</fullName>
    </submittedName>
</protein>
<organism evidence="1 2">
    <name type="scientific">Triplophysa tibetana</name>
    <dbReference type="NCBI Taxonomy" id="1572043"/>
    <lineage>
        <taxon>Eukaryota</taxon>
        <taxon>Metazoa</taxon>
        <taxon>Chordata</taxon>
        <taxon>Craniata</taxon>
        <taxon>Vertebrata</taxon>
        <taxon>Euteleostomi</taxon>
        <taxon>Actinopterygii</taxon>
        <taxon>Neopterygii</taxon>
        <taxon>Teleostei</taxon>
        <taxon>Ostariophysi</taxon>
        <taxon>Cypriniformes</taxon>
        <taxon>Nemacheilidae</taxon>
        <taxon>Triplophysa</taxon>
    </lineage>
</organism>
<dbReference type="Proteomes" id="UP000324632">
    <property type="component" value="Chromosome 1"/>
</dbReference>
<dbReference type="AlphaFoldDB" id="A0A5A9PSW4"/>
<keyword evidence="2" id="KW-1185">Reference proteome</keyword>
<evidence type="ECO:0000313" key="1">
    <source>
        <dbReference type="EMBL" id="KAA0724918.1"/>
    </source>
</evidence>
<reference evidence="1 2" key="1">
    <citation type="journal article" date="2019" name="Mol. Ecol. Resour.">
        <title>Chromosome-level genome assembly of Triplophysa tibetana, a fish adapted to the harsh high-altitude environment of the Tibetan Plateau.</title>
        <authorList>
            <person name="Yang X."/>
            <person name="Liu H."/>
            <person name="Ma Z."/>
            <person name="Zou Y."/>
            <person name="Zou M."/>
            <person name="Mao Y."/>
            <person name="Li X."/>
            <person name="Wang H."/>
            <person name="Chen T."/>
            <person name="Wang W."/>
            <person name="Yang R."/>
        </authorList>
    </citation>
    <scope>NUCLEOTIDE SEQUENCE [LARGE SCALE GENOMIC DNA]</scope>
    <source>
        <strain evidence="1">TTIB1903HZAU</strain>
        <tissue evidence="1">Muscle</tissue>
    </source>
</reference>
<proteinExistence type="predicted"/>
<accession>A0A5A9PSW4</accession>
<sequence length="160" mass="16519">MLNVPLHQVPACPILSPPRVRCAQCLFDVSSKPAPRPDRGVVAGQGHAEAGTDGSWRCAAWAGVHCGERFAAAGTIWHEACAIQQAGTGTLRPIVHGEGMSRAGTVQAYSQGSADPPREGLQPGVEANLASTPTNLITSTGLATMRPENAKCGQGPSLCI</sequence>
<comment type="caution">
    <text evidence="1">The sequence shown here is derived from an EMBL/GenBank/DDBJ whole genome shotgun (WGS) entry which is preliminary data.</text>
</comment>
<evidence type="ECO:0000313" key="2">
    <source>
        <dbReference type="Proteomes" id="UP000324632"/>
    </source>
</evidence>
<dbReference type="EMBL" id="SOYY01000001">
    <property type="protein sequence ID" value="KAA0724918.1"/>
    <property type="molecule type" value="Genomic_DNA"/>
</dbReference>
<gene>
    <name evidence="1" type="ORF">E1301_Tti014800</name>
</gene>